<evidence type="ECO:0000256" key="5">
    <source>
        <dbReference type="SAM" id="Phobius"/>
    </source>
</evidence>
<dbReference type="EMBL" id="AZBU02000001">
    <property type="protein sequence ID" value="TMS35481.1"/>
    <property type="molecule type" value="Genomic_DNA"/>
</dbReference>
<keyword evidence="8" id="KW-1185">Reference proteome</keyword>
<feature type="transmembrane region" description="Helical" evidence="5">
    <location>
        <begin position="210"/>
        <end position="236"/>
    </location>
</feature>
<organism evidence="7 8">
    <name type="scientific">Steinernema carpocapsae</name>
    <name type="common">Entomopathogenic nematode</name>
    <dbReference type="NCBI Taxonomy" id="34508"/>
    <lineage>
        <taxon>Eukaryota</taxon>
        <taxon>Metazoa</taxon>
        <taxon>Ecdysozoa</taxon>
        <taxon>Nematoda</taxon>
        <taxon>Chromadorea</taxon>
        <taxon>Rhabditida</taxon>
        <taxon>Tylenchina</taxon>
        <taxon>Panagrolaimomorpha</taxon>
        <taxon>Strongyloidoidea</taxon>
        <taxon>Steinernematidae</taxon>
        <taxon>Steinernema</taxon>
    </lineage>
</organism>
<dbReference type="Gene3D" id="1.20.1070.10">
    <property type="entry name" value="Rhodopsin 7-helix transmembrane proteins"/>
    <property type="match status" value="1"/>
</dbReference>
<evidence type="ECO:0000256" key="1">
    <source>
        <dbReference type="ARBA" id="ARBA00004370"/>
    </source>
</evidence>
<dbReference type="Proteomes" id="UP000298663">
    <property type="component" value="Chromosome X"/>
</dbReference>
<gene>
    <name evidence="7" type="ORF">L596_002877</name>
</gene>
<feature type="transmembrane region" description="Helical" evidence="5">
    <location>
        <begin position="85"/>
        <end position="107"/>
    </location>
</feature>
<dbReference type="PROSITE" id="PS50262">
    <property type="entry name" value="G_PROTEIN_RECEP_F1_2"/>
    <property type="match status" value="1"/>
</dbReference>
<dbReference type="InterPro" id="IPR000276">
    <property type="entry name" value="GPCR_Rhodpsn"/>
</dbReference>
<keyword evidence="2 5" id="KW-0812">Transmembrane</keyword>
<name>A0A4U8UQY8_STECR</name>
<dbReference type="PANTHER" id="PTHR24224:SF37">
    <property type="entry name" value="G-PROTEIN COUPLED RECEPTORS FAMILY 1 PROFILE DOMAIN-CONTAINING PROTEIN"/>
    <property type="match status" value="1"/>
</dbReference>
<feature type="transmembrane region" description="Helical" evidence="5">
    <location>
        <begin position="127"/>
        <end position="147"/>
    </location>
</feature>
<evidence type="ECO:0000256" key="3">
    <source>
        <dbReference type="ARBA" id="ARBA00022989"/>
    </source>
</evidence>
<keyword evidence="4 5" id="KW-0472">Membrane</keyword>
<dbReference type="InterPro" id="IPR017452">
    <property type="entry name" value="GPCR_Rhodpsn_7TM"/>
</dbReference>
<dbReference type="OrthoDB" id="5834857at2759"/>
<dbReference type="InterPro" id="IPR052665">
    <property type="entry name" value="Neuropeptide-GPCR"/>
</dbReference>
<dbReference type="PANTHER" id="PTHR24224">
    <property type="entry name" value="CARDIOACCELERATORY PEPTIDE RECEPTOR-RELATED"/>
    <property type="match status" value="1"/>
</dbReference>
<dbReference type="PRINTS" id="PR00237">
    <property type="entry name" value="GPCRRHODOPSN"/>
</dbReference>
<evidence type="ECO:0000313" key="7">
    <source>
        <dbReference type="EMBL" id="TMS35481.1"/>
    </source>
</evidence>
<dbReference type="GO" id="GO:0016020">
    <property type="term" value="C:membrane"/>
    <property type="evidence" value="ECO:0007669"/>
    <property type="project" value="UniProtKB-SubCell"/>
</dbReference>
<dbReference type="EMBL" id="CM016762">
    <property type="protein sequence ID" value="TMS35481.1"/>
    <property type="molecule type" value="Genomic_DNA"/>
</dbReference>
<dbReference type="GO" id="GO:0004930">
    <property type="term" value="F:G protein-coupled receptor activity"/>
    <property type="evidence" value="ECO:0007669"/>
    <property type="project" value="InterPro"/>
</dbReference>
<dbReference type="SUPFAM" id="SSF81321">
    <property type="entry name" value="Family A G protein-coupled receptor-like"/>
    <property type="match status" value="1"/>
</dbReference>
<reference evidence="7 8" key="1">
    <citation type="journal article" date="2015" name="Genome Biol.">
        <title>Comparative genomics of Steinernema reveals deeply conserved gene regulatory networks.</title>
        <authorList>
            <person name="Dillman A.R."/>
            <person name="Macchietto M."/>
            <person name="Porter C.F."/>
            <person name="Rogers A."/>
            <person name="Williams B."/>
            <person name="Antoshechkin I."/>
            <person name="Lee M.M."/>
            <person name="Goodwin Z."/>
            <person name="Lu X."/>
            <person name="Lewis E.E."/>
            <person name="Goodrich-Blair H."/>
            <person name="Stock S.P."/>
            <person name="Adams B.J."/>
            <person name="Sternberg P.W."/>
            <person name="Mortazavi A."/>
        </authorList>
    </citation>
    <scope>NUCLEOTIDE SEQUENCE [LARGE SCALE GENOMIC DNA]</scope>
    <source>
        <strain evidence="7 8">ALL</strain>
    </source>
</reference>
<feature type="domain" description="G-protein coupled receptors family 1 profile" evidence="6">
    <location>
        <begin position="60"/>
        <end position="328"/>
    </location>
</feature>
<feature type="transmembrane region" description="Helical" evidence="5">
    <location>
        <begin position="315"/>
        <end position="333"/>
    </location>
</feature>
<proteinExistence type="predicted"/>
<evidence type="ECO:0000313" key="8">
    <source>
        <dbReference type="Proteomes" id="UP000298663"/>
    </source>
</evidence>
<dbReference type="AlphaFoldDB" id="A0A4U8UQY8"/>
<comment type="caution">
    <text evidence="7">The sequence shown here is derived from an EMBL/GenBank/DDBJ whole genome shotgun (WGS) entry which is preliminary data.</text>
</comment>
<sequence length="374" mass="42463">MAALSTQSSLWYTAEPPLGAELEVIEDLSPVESISSSMLSLLMVFGYILYAIVIIFGVPCNLFVLFRMQRLAKECSEVYSNGTGICLFTMAIADLISLSSITVHYILSFNLIPMSHFLHNVTCKMVIFSTHVSTSVSIWCWLLMSMLRYLSVYYPLLYMRLWRLPIRVLLFVLSGSSITNFWLLFAVIFSSEEGCTQQSLMDNPTINKTFLLTEICWSFCLPTAVIVFVDTTVYMCRSSLHTKSPKLMEMMAVRKNCSSARTSSKRALWRWLVIALIDIGLNAPENLNRMAVILGLVDVIRGNEIYLLVRVFSQVLYYFQFGFNGVYLALFIYDKSTQPKNRGESKRKDRKKTSACEVELSFVPELPTTDASAF</sequence>
<protein>
    <recommendedName>
        <fullName evidence="6">G-protein coupled receptors family 1 profile domain-containing protein</fullName>
    </recommendedName>
</protein>
<keyword evidence="3 5" id="KW-1133">Transmembrane helix</keyword>
<accession>A0A4U8UQY8</accession>
<evidence type="ECO:0000259" key="6">
    <source>
        <dbReference type="PROSITE" id="PS50262"/>
    </source>
</evidence>
<reference evidence="7 8" key="2">
    <citation type="journal article" date="2019" name="G3 (Bethesda)">
        <title>Hybrid Assembly of the Genome of the Entomopathogenic Nematode Steinernema carpocapsae Identifies the X-Chromosome.</title>
        <authorList>
            <person name="Serra L."/>
            <person name="Macchietto M."/>
            <person name="Macias-Munoz A."/>
            <person name="McGill C.J."/>
            <person name="Rodriguez I.M."/>
            <person name="Rodriguez B."/>
            <person name="Murad R."/>
            <person name="Mortazavi A."/>
        </authorList>
    </citation>
    <scope>NUCLEOTIDE SEQUENCE [LARGE SCALE GENOMIC DNA]</scope>
    <source>
        <strain evidence="7 8">ALL</strain>
    </source>
</reference>
<comment type="subcellular location">
    <subcellularLocation>
        <location evidence="1">Membrane</location>
    </subcellularLocation>
</comment>
<evidence type="ECO:0000256" key="4">
    <source>
        <dbReference type="ARBA" id="ARBA00023136"/>
    </source>
</evidence>
<dbReference type="CDD" id="cd00637">
    <property type="entry name" value="7tm_classA_rhodopsin-like"/>
    <property type="match status" value="1"/>
</dbReference>
<feature type="transmembrane region" description="Helical" evidence="5">
    <location>
        <begin position="38"/>
        <end position="64"/>
    </location>
</feature>
<feature type="transmembrane region" description="Helical" evidence="5">
    <location>
        <begin position="168"/>
        <end position="190"/>
    </location>
</feature>
<evidence type="ECO:0000256" key="2">
    <source>
        <dbReference type="ARBA" id="ARBA00022692"/>
    </source>
</evidence>